<protein>
    <submittedName>
        <fullName evidence="2">Uncharacterized protein</fullName>
    </submittedName>
</protein>
<dbReference type="RefSeq" id="XP_025550944.1">
    <property type="nucleotide sequence ID" value="XM_025697038.1"/>
</dbReference>
<organism evidence="2 3">
    <name type="scientific">Aspergillus homomorphus (strain CBS 101889)</name>
    <dbReference type="NCBI Taxonomy" id="1450537"/>
    <lineage>
        <taxon>Eukaryota</taxon>
        <taxon>Fungi</taxon>
        <taxon>Dikarya</taxon>
        <taxon>Ascomycota</taxon>
        <taxon>Pezizomycotina</taxon>
        <taxon>Eurotiomycetes</taxon>
        <taxon>Eurotiomycetidae</taxon>
        <taxon>Eurotiales</taxon>
        <taxon>Aspergillaceae</taxon>
        <taxon>Aspergillus</taxon>
        <taxon>Aspergillus subgen. Circumdati</taxon>
    </lineage>
</organism>
<reference evidence="2 3" key="1">
    <citation type="submission" date="2018-02" db="EMBL/GenBank/DDBJ databases">
        <title>The genomes of Aspergillus section Nigri reveals drivers in fungal speciation.</title>
        <authorList>
            <consortium name="DOE Joint Genome Institute"/>
            <person name="Vesth T.C."/>
            <person name="Nybo J."/>
            <person name="Theobald S."/>
            <person name="Brandl J."/>
            <person name="Frisvad J.C."/>
            <person name="Nielsen K.F."/>
            <person name="Lyhne E.K."/>
            <person name="Kogle M.E."/>
            <person name="Kuo A."/>
            <person name="Riley R."/>
            <person name="Clum A."/>
            <person name="Nolan M."/>
            <person name="Lipzen A."/>
            <person name="Salamov A."/>
            <person name="Henrissat B."/>
            <person name="Wiebenga A."/>
            <person name="De vries R.P."/>
            <person name="Grigoriev I.V."/>
            <person name="Mortensen U.H."/>
            <person name="Andersen M.R."/>
            <person name="Baker S.E."/>
        </authorList>
    </citation>
    <scope>NUCLEOTIDE SEQUENCE [LARGE SCALE GENOMIC DNA]</scope>
    <source>
        <strain evidence="2 3">CBS 101889</strain>
    </source>
</reference>
<feature type="compositionally biased region" description="Acidic residues" evidence="1">
    <location>
        <begin position="120"/>
        <end position="156"/>
    </location>
</feature>
<accession>A0A395HVG5</accession>
<dbReference type="VEuPathDB" id="FungiDB:BO97DRAFT_425089"/>
<evidence type="ECO:0000313" key="3">
    <source>
        <dbReference type="Proteomes" id="UP000248961"/>
    </source>
</evidence>
<dbReference type="AlphaFoldDB" id="A0A395HVG5"/>
<evidence type="ECO:0000256" key="1">
    <source>
        <dbReference type="SAM" id="MobiDB-lite"/>
    </source>
</evidence>
<name>A0A395HVG5_ASPHC</name>
<feature type="region of interest" description="Disordered" evidence="1">
    <location>
        <begin position="116"/>
        <end position="162"/>
    </location>
</feature>
<evidence type="ECO:0000313" key="2">
    <source>
        <dbReference type="EMBL" id="RAL11790.1"/>
    </source>
</evidence>
<gene>
    <name evidence="2" type="ORF">BO97DRAFT_425089</name>
</gene>
<sequence length="208" mass="23053">MGAVGKQTVGRLETSAATLEFGASFLVLTAIDRRRPMPCSLSTRSVSASSVVVRRETIFLVAGLSSVCSHTRTLASAGRRESCWSSGGSWVDHVALEGSSARGLESSFGVVPSCRRDCEQEAEEGEEEDEEDEEEEEEEKEEDENEWDEEEEEEEKETSLKELVVVDVQAAEHLVVEMSVLQVDAHSRSDFLVWWAAEGENRTEVEVH</sequence>
<dbReference type="Proteomes" id="UP000248961">
    <property type="component" value="Unassembled WGS sequence"/>
</dbReference>
<keyword evidence="3" id="KW-1185">Reference proteome</keyword>
<dbReference type="EMBL" id="KZ824286">
    <property type="protein sequence ID" value="RAL11790.1"/>
    <property type="molecule type" value="Genomic_DNA"/>
</dbReference>
<dbReference type="GeneID" id="37201327"/>
<proteinExistence type="predicted"/>